<proteinExistence type="inferred from homology"/>
<dbReference type="GO" id="GO:0000287">
    <property type="term" value="F:magnesium ion binding"/>
    <property type="evidence" value="ECO:0007669"/>
    <property type="project" value="UniProtKB-UniRule"/>
</dbReference>
<dbReference type="SFLD" id="SFLDG01133">
    <property type="entry name" value="C1.5.4:_Enolase-phosphatase_Li"/>
    <property type="match status" value="1"/>
</dbReference>
<dbReference type="Proteomes" id="UP000593571">
    <property type="component" value="Unassembled WGS sequence"/>
</dbReference>
<gene>
    <name evidence="8" type="primary">ENOPH1</name>
    <name evidence="8" type="synonym">MASA</name>
    <name evidence="9" type="ORF">HJG63_004495</name>
</gene>
<dbReference type="PANTHER" id="PTHR20371:SF1">
    <property type="entry name" value="ENOLASE-PHOSPHATASE E1"/>
    <property type="match status" value="1"/>
</dbReference>
<dbReference type="Pfam" id="PF00702">
    <property type="entry name" value="Hydrolase"/>
    <property type="match status" value="1"/>
</dbReference>
<evidence type="ECO:0000256" key="1">
    <source>
        <dbReference type="ARBA" id="ARBA00022490"/>
    </source>
</evidence>
<dbReference type="SFLD" id="SFLDS00003">
    <property type="entry name" value="Haloacid_Dehalogenase"/>
    <property type="match status" value="1"/>
</dbReference>
<dbReference type="GO" id="GO:0005634">
    <property type="term" value="C:nucleus"/>
    <property type="evidence" value="ECO:0007669"/>
    <property type="project" value="UniProtKB-SubCell"/>
</dbReference>
<dbReference type="PANTHER" id="PTHR20371">
    <property type="entry name" value="ENOLASE-PHOSPHATASE E1"/>
    <property type="match status" value="1"/>
</dbReference>
<comment type="pathway">
    <text evidence="8">Amino-acid biosynthesis; L-methionine biosynthesis via salvage pathway; L-methionine from S-methyl-5-thio-alpha-D-ribose 1-phosphate: step 4/6.</text>
</comment>
<dbReference type="FunFam" id="1.10.720.60:FF:000002">
    <property type="entry name" value="Enolase-phosphatase E1"/>
    <property type="match status" value="1"/>
</dbReference>
<dbReference type="GO" id="GO:0019509">
    <property type="term" value="P:L-methionine salvage from methylthioadenosine"/>
    <property type="evidence" value="ECO:0007669"/>
    <property type="project" value="UniProtKB-UniRule"/>
</dbReference>
<organism evidence="9 10">
    <name type="scientific">Rousettus aegyptiacus</name>
    <name type="common">Egyptian fruit bat</name>
    <name type="synonym">Pteropus aegyptiacus</name>
    <dbReference type="NCBI Taxonomy" id="9407"/>
    <lineage>
        <taxon>Eukaryota</taxon>
        <taxon>Metazoa</taxon>
        <taxon>Chordata</taxon>
        <taxon>Craniata</taxon>
        <taxon>Vertebrata</taxon>
        <taxon>Euteleostomi</taxon>
        <taxon>Mammalia</taxon>
        <taxon>Eutheria</taxon>
        <taxon>Laurasiatheria</taxon>
        <taxon>Chiroptera</taxon>
        <taxon>Yinpterochiroptera</taxon>
        <taxon>Pteropodoidea</taxon>
        <taxon>Pteropodidae</taxon>
        <taxon>Rousettinae</taxon>
        <taxon>Rousettus</taxon>
    </lineage>
</organism>
<keyword evidence="1 8" id="KW-0963">Cytoplasm</keyword>
<dbReference type="GO" id="GO:0043874">
    <property type="term" value="F:acireductone synthase activity"/>
    <property type="evidence" value="ECO:0007669"/>
    <property type="project" value="UniProtKB-EC"/>
</dbReference>
<evidence type="ECO:0000256" key="5">
    <source>
        <dbReference type="ARBA" id="ARBA00022842"/>
    </source>
</evidence>
<comment type="cofactor">
    <cofactor evidence="8">
        <name>Mg(2+)</name>
        <dbReference type="ChEBI" id="CHEBI:18420"/>
    </cofactor>
    <text evidence="8">Binds 1 Mg(2+) ion per subunit.</text>
</comment>
<dbReference type="SFLD" id="SFLDG01129">
    <property type="entry name" value="C1.5:_HAD__Beta-PGM__Phosphata"/>
    <property type="match status" value="1"/>
</dbReference>
<comment type="function">
    <text evidence="8">Bifunctional enzyme that catalyzes the enolization of 2,3-diketo-5-methylthiopentyl-1-phosphate (DK-MTP-1-P) into the intermediate 2-hydroxy-3-keto-5-methylthiopentenyl-1-phosphate (HK-MTPenyl-1-P), which is then dephosphorylated to form the acireductone 1,2-dihydroxy-3-keto-5-methylthiopentene (DHK-MTPene).</text>
</comment>
<keyword evidence="10" id="KW-1185">Reference proteome</keyword>
<dbReference type="HAMAP" id="MF_03117">
    <property type="entry name" value="Salvage_MtnC_euk"/>
    <property type="match status" value="1"/>
</dbReference>
<evidence type="ECO:0000256" key="6">
    <source>
        <dbReference type="ARBA" id="ARBA00023167"/>
    </source>
</evidence>
<dbReference type="InterPro" id="IPR023943">
    <property type="entry name" value="Enolase-ppase_E1"/>
</dbReference>
<dbReference type="EC" id="3.1.3.77" evidence="8"/>
<evidence type="ECO:0000256" key="7">
    <source>
        <dbReference type="ARBA" id="ARBA00023242"/>
    </source>
</evidence>
<dbReference type="InterPro" id="IPR006439">
    <property type="entry name" value="HAD-SF_hydro_IA"/>
</dbReference>
<dbReference type="Gene3D" id="3.40.50.1000">
    <property type="entry name" value="HAD superfamily/HAD-like"/>
    <property type="match status" value="1"/>
</dbReference>
<dbReference type="GO" id="GO:0005737">
    <property type="term" value="C:cytoplasm"/>
    <property type="evidence" value="ECO:0007669"/>
    <property type="project" value="UniProtKB-SubCell"/>
</dbReference>
<feature type="binding site" evidence="8">
    <location>
        <position position="410"/>
    </location>
    <ligand>
        <name>substrate</name>
    </ligand>
</feature>
<feature type="binding site" evidence="8">
    <location>
        <position position="435"/>
    </location>
    <ligand>
        <name>Mg(2+)</name>
        <dbReference type="ChEBI" id="CHEBI:18420"/>
    </ligand>
</feature>
<dbReference type="InterPro" id="IPR027511">
    <property type="entry name" value="ENOPH1_eukaryotes"/>
</dbReference>
<dbReference type="NCBIfam" id="TIGR01691">
    <property type="entry name" value="enolase-ppase"/>
    <property type="match status" value="1"/>
</dbReference>
<evidence type="ECO:0000256" key="2">
    <source>
        <dbReference type="ARBA" id="ARBA00022605"/>
    </source>
</evidence>
<comment type="caution">
    <text evidence="9">The sequence shown here is derived from an EMBL/GenBank/DDBJ whole genome shotgun (WGS) entry which is preliminary data.</text>
</comment>
<comment type="subcellular location">
    <subcellularLocation>
        <location evidence="8">Cytoplasm</location>
    </subcellularLocation>
    <subcellularLocation>
        <location evidence="8">Nucleus</location>
    </subcellularLocation>
</comment>
<comment type="pathway">
    <text evidence="8">Amino-acid biosynthesis; L-methionine biosynthesis via salvage pathway; L-methionine from S-methyl-5-thio-alpha-D-ribose 1-phosphate: step 3/6.</text>
</comment>
<dbReference type="InterPro" id="IPR023214">
    <property type="entry name" value="HAD_sf"/>
</dbReference>
<dbReference type="UniPathway" id="UPA00904">
    <property type="reaction ID" value="UER00876"/>
</dbReference>
<dbReference type="SUPFAM" id="SSF56784">
    <property type="entry name" value="HAD-like"/>
    <property type="match status" value="1"/>
</dbReference>
<keyword evidence="3 8" id="KW-0479">Metal-binding</keyword>
<accession>A0A7J8E718</accession>
<dbReference type="InterPro" id="IPR036412">
    <property type="entry name" value="HAD-like_sf"/>
</dbReference>
<dbReference type="HAMAP" id="MF_01681">
    <property type="entry name" value="Salvage_MtnC"/>
    <property type="match status" value="1"/>
</dbReference>
<keyword evidence="7 8" id="KW-0539">Nucleus</keyword>
<comment type="similarity">
    <text evidence="8">Belongs to the HAD-like hydrolase superfamily. MasA/MtnC family.</text>
</comment>
<dbReference type="CDD" id="cd01629">
    <property type="entry name" value="HAD_EP"/>
    <property type="match status" value="1"/>
</dbReference>
<dbReference type="SFLD" id="SFLDF00044">
    <property type="entry name" value="enolase-phosphatase"/>
    <property type="match status" value="1"/>
</dbReference>
<keyword evidence="5 8" id="KW-0460">Magnesium</keyword>
<evidence type="ECO:0000256" key="8">
    <source>
        <dbReference type="HAMAP-Rule" id="MF_03117"/>
    </source>
</evidence>
<feature type="binding site" evidence="8">
    <location>
        <position position="241"/>
    </location>
    <ligand>
        <name>Mg(2+)</name>
        <dbReference type="ChEBI" id="CHEBI:18420"/>
    </ligand>
</feature>
<keyword evidence="2 8" id="KW-0028">Amino-acid biosynthesis</keyword>
<feature type="binding site" evidence="8">
    <location>
        <position position="239"/>
    </location>
    <ligand>
        <name>Mg(2+)</name>
        <dbReference type="ChEBI" id="CHEBI:18420"/>
    </ligand>
</feature>
<comment type="subunit">
    <text evidence="8">Monomer.</text>
</comment>
<dbReference type="Gene3D" id="1.10.720.60">
    <property type="match status" value="1"/>
</dbReference>
<evidence type="ECO:0000313" key="10">
    <source>
        <dbReference type="Proteomes" id="UP000593571"/>
    </source>
</evidence>
<evidence type="ECO:0000256" key="4">
    <source>
        <dbReference type="ARBA" id="ARBA00022801"/>
    </source>
</evidence>
<dbReference type="EMBL" id="JACASE010000010">
    <property type="protein sequence ID" value="KAF6431121.1"/>
    <property type="molecule type" value="Genomic_DNA"/>
</dbReference>
<comment type="catalytic activity">
    <reaction evidence="8">
        <text>5-methylsulfanyl-2,3-dioxopentyl phosphate + H2O = 1,2-dihydroxy-5-(methylsulfanyl)pent-1-en-3-one + phosphate</text>
        <dbReference type="Rhea" id="RHEA:21700"/>
        <dbReference type="ChEBI" id="CHEBI:15377"/>
        <dbReference type="ChEBI" id="CHEBI:43474"/>
        <dbReference type="ChEBI" id="CHEBI:49252"/>
        <dbReference type="ChEBI" id="CHEBI:58828"/>
        <dbReference type="EC" id="3.1.3.77"/>
    </reaction>
</comment>
<dbReference type="NCBIfam" id="TIGR01549">
    <property type="entry name" value="HAD-SF-IA-v1"/>
    <property type="match status" value="1"/>
</dbReference>
<dbReference type="FunFam" id="3.40.50.1000:FF:000102">
    <property type="entry name" value="Enolase-phosphatase E1"/>
    <property type="match status" value="1"/>
</dbReference>
<feature type="binding site" evidence="8">
    <location>
        <begin position="376"/>
        <end position="377"/>
    </location>
    <ligand>
        <name>substrate</name>
    </ligand>
</feature>
<evidence type="ECO:0000256" key="3">
    <source>
        <dbReference type="ARBA" id="ARBA00022723"/>
    </source>
</evidence>
<dbReference type="AlphaFoldDB" id="A0A7J8E718"/>
<evidence type="ECO:0000313" key="9">
    <source>
        <dbReference type="EMBL" id="KAF6431121.1"/>
    </source>
</evidence>
<reference evidence="9 10" key="1">
    <citation type="journal article" date="2020" name="Nature">
        <title>Six reference-quality genomes reveal evolution of bat adaptations.</title>
        <authorList>
            <person name="Jebb D."/>
            <person name="Huang Z."/>
            <person name="Pippel M."/>
            <person name="Hughes G.M."/>
            <person name="Lavrichenko K."/>
            <person name="Devanna P."/>
            <person name="Winkler S."/>
            <person name="Jermiin L.S."/>
            <person name="Skirmuntt E.C."/>
            <person name="Katzourakis A."/>
            <person name="Burkitt-Gray L."/>
            <person name="Ray D.A."/>
            <person name="Sullivan K.A.M."/>
            <person name="Roscito J.G."/>
            <person name="Kirilenko B.M."/>
            <person name="Davalos L.M."/>
            <person name="Corthals A.P."/>
            <person name="Power M.L."/>
            <person name="Jones G."/>
            <person name="Ransome R.D."/>
            <person name="Dechmann D.K.N."/>
            <person name="Locatelli A.G."/>
            <person name="Puechmaille S.J."/>
            <person name="Fedrigo O."/>
            <person name="Jarvis E.D."/>
            <person name="Hiller M."/>
            <person name="Vernes S.C."/>
            <person name="Myers E.W."/>
            <person name="Teeling E.C."/>
        </authorList>
    </citation>
    <scope>NUCLEOTIDE SEQUENCE [LARGE SCALE GENOMIC DNA]</scope>
    <source>
        <strain evidence="9">MRouAeg1</strain>
        <tissue evidence="9">Muscle</tissue>
    </source>
</reference>
<sequence length="484" mass="52668">MSRSQANAVKPTRIPHGRFCGLRMGGGARADQITVNMQKRKHWAGRGLGVVGGKGHSHPRRATRGAPVCTCPRPLPLAQPVCGERAPARAPGSRVRFFVPAHARPILTDRVRSPLAANHCRRFYLLPPPRSPTRAAPFPTHVVSASSPGQALQLRSLARVAAFSNFRGVEVAFSPCASGRTRLSAPRLLPSCRKPGTVLGAQSAPPSALSTSRPIRVVASGREMVVLSVPAEVTVILLDIEGTTIPVAFVKDILFPYIKENVKEYLQTHWEEEECQQDVNLLRKQAEEDSHLDGAVPIPAASGNGADDLHQMIQAVVDNVCWQMSLDRKTVALKQLQGHMWRAAFTAGRMKGEVFEDVVPAVRKWREAGMKVYVYSSGSVEAQKLIFGHSTEGDILELIDGHFDTKIGYKVESESYRKIADSIGCSTNNILFLTDVTLEASAAEEADVHVAVVVRPGNAGLTDDEKTYYSLITSFSELYLPSST</sequence>
<keyword evidence="6 8" id="KW-0486">Methionine biosynthesis</keyword>
<keyword evidence="4 8" id="KW-0378">Hydrolase</keyword>
<protein>
    <recommendedName>
        <fullName evidence="8">Enolase-phosphatase E1</fullName>
        <ecNumber evidence="8">3.1.3.77</ecNumber>
    </recommendedName>
    <alternativeName>
        <fullName evidence="8">2,3-diketo-5-methylthio-1-phosphopentane phosphatase</fullName>
    </alternativeName>
    <alternativeName>
        <fullName evidence="8">MASA homolog</fullName>
    </alternativeName>
</protein>
<name>A0A7J8E718_ROUAE</name>